<dbReference type="EMBL" id="VCNI01000001">
    <property type="protein sequence ID" value="TMU57669.1"/>
    <property type="molecule type" value="Genomic_DNA"/>
</dbReference>
<dbReference type="InterPro" id="IPR005801">
    <property type="entry name" value="ADC_synthase"/>
</dbReference>
<organism evidence="7 8">
    <name type="scientific">Flagellimonas algicola</name>
    <dbReference type="NCBI Taxonomy" id="2583815"/>
    <lineage>
        <taxon>Bacteria</taxon>
        <taxon>Pseudomonadati</taxon>
        <taxon>Bacteroidota</taxon>
        <taxon>Flavobacteriia</taxon>
        <taxon>Flavobacteriales</taxon>
        <taxon>Flavobacteriaceae</taxon>
        <taxon>Flagellimonas</taxon>
    </lineage>
</organism>
<evidence type="ECO:0000256" key="2">
    <source>
        <dbReference type="ARBA" id="ARBA00005297"/>
    </source>
</evidence>
<evidence type="ECO:0000313" key="7">
    <source>
        <dbReference type="EMBL" id="TMU57669.1"/>
    </source>
</evidence>
<dbReference type="Pfam" id="PF00425">
    <property type="entry name" value="Chorismate_bind"/>
    <property type="match status" value="1"/>
</dbReference>
<protein>
    <recommendedName>
        <fullName evidence="3">isochorismate synthase</fullName>
        <ecNumber evidence="3">5.4.4.2</ecNumber>
    </recommendedName>
    <alternativeName>
        <fullName evidence="5">Isochorismate mutase</fullName>
    </alternativeName>
</protein>
<comment type="similarity">
    <text evidence="2">Belongs to the isochorismate synthase family.</text>
</comment>
<dbReference type="EC" id="5.4.4.2" evidence="3"/>
<dbReference type="SUPFAM" id="SSF56322">
    <property type="entry name" value="ADC synthase"/>
    <property type="match status" value="1"/>
</dbReference>
<keyword evidence="8" id="KW-1185">Reference proteome</keyword>
<dbReference type="PANTHER" id="PTHR42839">
    <property type="entry name" value="ISOCHORISMATE SYNTHASE ENTC"/>
    <property type="match status" value="1"/>
</dbReference>
<name>A0ABY2WT24_9FLAO</name>
<dbReference type="Gene3D" id="3.60.120.10">
    <property type="entry name" value="Anthranilate synthase"/>
    <property type="match status" value="1"/>
</dbReference>
<dbReference type="GO" id="GO:0008909">
    <property type="term" value="F:isochorismate synthase activity"/>
    <property type="evidence" value="ECO:0007669"/>
    <property type="project" value="UniProtKB-EC"/>
</dbReference>
<comment type="catalytic activity">
    <reaction evidence="1">
        <text>chorismate = isochorismate</text>
        <dbReference type="Rhea" id="RHEA:18985"/>
        <dbReference type="ChEBI" id="CHEBI:29748"/>
        <dbReference type="ChEBI" id="CHEBI:29780"/>
        <dbReference type="EC" id="5.4.4.2"/>
    </reaction>
</comment>
<comment type="caution">
    <text evidence="7">The sequence shown here is derived from an EMBL/GenBank/DDBJ whole genome shotgun (WGS) entry which is preliminary data.</text>
</comment>
<dbReference type="InterPro" id="IPR004561">
    <property type="entry name" value="IsoChor_synthase"/>
</dbReference>
<dbReference type="PANTHER" id="PTHR42839:SF2">
    <property type="entry name" value="ISOCHORISMATE SYNTHASE ENTC"/>
    <property type="match status" value="1"/>
</dbReference>
<dbReference type="NCBIfam" id="TIGR00543">
    <property type="entry name" value="isochor_syn"/>
    <property type="match status" value="1"/>
</dbReference>
<accession>A0ABY2WT24</accession>
<evidence type="ECO:0000256" key="5">
    <source>
        <dbReference type="ARBA" id="ARBA00041564"/>
    </source>
</evidence>
<proteinExistence type="inferred from homology"/>
<feature type="domain" description="Chorismate-utilising enzyme C-terminal" evidence="6">
    <location>
        <begin position="52"/>
        <end position="297"/>
    </location>
</feature>
<evidence type="ECO:0000256" key="3">
    <source>
        <dbReference type="ARBA" id="ARBA00012824"/>
    </source>
</evidence>
<keyword evidence="4 7" id="KW-0413">Isomerase</keyword>
<evidence type="ECO:0000313" key="8">
    <source>
        <dbReference type="Proteomes" id="UP000751614"/>
    </source>
</evidence>
<dbReference type="Proteomes" id="UP000751614">
    <property type="component" value="Unassembled WGS sequence"/>
</dbReference>
<gene>
    <name evidence="7" type="ORF">FGG15_01730</name>
</gene>
<evidence type="ECO:0000259" key="6">
    <source>
        <dbReference type="Pfam" id="PF00425"/>
    </source>
</evidence>
<sequence length="310" mass="34460">MALSFNEKGFVFAPFDWQDNAVLIRADKVSTSSFEANIGLVGEVDELSETGKQPFLKLVQKGVTQIKQGELKKVVLSRKIDLEFHQSPLEVFQRLIENYAKAFCYLFHHPKVGIWCGATPETLVYITKGELKTMSLAATLPYLEGTQPKWGSKEIEEQEMVSGYILEQLSEIANGLKMEAVKSSKAGNLWHLKSEIKGKLQSSASLKDVVKALHPTPAVCGIPTKEAQQFIQEQEGYARTFYTGFLGELNLEETTSASLFVNLRCMEIKPGKASIFVGGGITSASDTEKEWTETQNKSKTLLNILQFVSH</sequence>
<reference evidence="7 8" key="1">
    <citation type="submission" date="2019-05" db="EMBL/GenBank/DDBJ databases">
        <title>Flagellimonas sp. AsT0115, sp. nov., isolated from a marine red algae, Asparagopsis taxiformis.</title>
        <authorList>
            <person name="Kim J."/>
            <person name="Jeong S.E."/>
            <person name="Jeon C.O."/>
        </authorList>
    </citation>
    <scope>NUCLEOTIDE SEQUENCE [LARGE SCALE GENOMIC DNA]</scope>
    <source>
        <strain evidence="7 8">AsT0115</strain>
    </source>
</reference>
<evidence type="ECO:0000256" key="4">
    <source>
        <dbReference type="ARBA" id="ARBA00023235"/>
    </source>
</evidence>
<evidence type="ECO:0000256" key="1">
    <source>
        <dbReference type="ARBA" id="ARBA00000799"/>
    </source>
</evidence>
<dbReference type="InterPro" id="IPR015890">
    <property type="entry name" value="Chorismate_C"/>
</dbReference>